<sequence length="367" mass="41653">MDQLDRPLTFALGLAFGIAASSITLYILSKETEEEVAHLVEPLTITTRESKETQTIPANEPKLSLDLLNGFPEANGDDENDAATLRSPSPTNTFCSSATYPSAYFDADDSVSFYRLFTEAQDNLKSIQPPRVIRCTQLGCSSNAEFIAKVHCLRLAFAAILDNDTNRNHFVNIGRDILEMLSIGRSYDISDCMKAYDSLIDYVSDVNNHEDIRHELEARGIPCLSFYDIVLDYIILDSFDDLEDPPSTIISVAQNSWMSCSFRETALRTAVMTLLKMKRAKLMYEKGFFANFYNILDYILPVLIWGFLGSDQNLNFKCTLIKTTLLNAVKDYFNFDCVRYTNLKDLSCDILRITNEYYEQLKDQLID</sequence>
<dbReference type="KEGG" id="tut:107366814"/>
<evidence type="ECO:0000256" key="3">
    <source>
        <dbReference type="ARBA" id="ARBA00022692"/>
    </source>
</evidence>
<dbReference type="EnsemblMetazoa" id="tetur19g00600.1">
    <property type="protein sequence ID" value="tetur19g00600.1"/>
    <property type="gene ID" value="tetur19g00600"/>
</dbReference>
<dbReference type="OMA" id="SEFFPHF"/>
<dbReference type="GO" id="GO:0005741">
    <property type="term" value="C:mitochondrial outer membrane"/>
    <property type="evidence" value="ECO:0007669"/>
    <property type="project" value="UniProtKB-SubCell"/>
</dbReference>
<evidence type="ECO:0000256" key="1">
    <source>
        <dbReference type="ARBA" id="ARBA00004294"/>
    </source>
</evidence>
<dbReference type="eggNOG" id="KOG3831">
    <property type="taxonomic scope" value="Eukaryota"/>
</dbReference>
<feature type="transmembrane region" description="Helical" evidence="8">
    <location>
        <begin position="6"/>
        <end position="28"/>
    </location>
</feature>
<evidence type="ECO:0000313" key="9">
    <source>
        <dbReference type="EnsemblMetazoa" id="tetur19g00600.1"/>
    </source>
</evidence>
<dbReference type="OrthoDB" id="8880065at2759"/>
<organism evidence="9 10">
    <name type="scientific">Tetranychus urticae</name>
    <name type="common">Two-spotted spider mite</name>
    <dbReference type="NCBI Taxonomy" id="32264"/>
    <lineage>
        <taxon>Eukaryota</taxon>
        <taxon>Metazoa</taxon>
        <taxon>Ecdysozoa</taxon>
        <taxon>Arthropoda</taxon>
        <taxon>Chelicerata</taxon>
        <taxon>Arachnida</taxon>
        <taxon>Acari</taxon>
        <taxon>Acariformes</taxon>
        <taxon>Trombidiformes</taxon>
        <taxon>Prostigmata</taxon>
        <taxon>Eleutherengona</taxon>
        <taxon>Raphignathae</taxon>
        <taxon>Tetranychoidea</taxon>
        <taxon>Tetranychidae</taxon>
        <taxon>Tetranychus</taxon>
    </lineage>
</organism>
<dbReference type="Proteomes" id="UP000015104">
    <property type="component" value="Unassembled WGS sequence"/>
</dbReference>
<proteinExistence type="inferred from homology"/>
<evidence type="ECO:0000256" key="8">
    <source>
        <dbReference type="SAM" id="Phobius"/>
    </source>
</evidence>
<dbReference type="Pfam" id="PF10265">
    <property type="entry name" value="Miga"/>
    <property type="match status" value="1"/>
</dbReference>
<evidence type="ECO:0000256" key="5">
    <source>
        <dbReference type="ARBA" id="ARBA00022989"/>
    </source>
</evidence>
<evidence type="ECO:0000256" key="6">
    <source>
        <dbReference type="ARBA" id="ARBA00023128"/>
    </source>
</evidence>
<reference evidence="9" key="2">
    <citation type="submission" date="2015-06" db="UniProtKB">
        <authorList>
            <consortium name="EnsemblMetazoa"/>
        </authorList>
    </citation>
    <scope>IDENTIFICATION</scope>
</reference>
<reference evidence="10" key="1">
    <citation type="submission" date="2011-08" db="EMBL/GenBank/DDBJ databases">
        <authorList>
            <person name="Rombauts S."/>
        </authorList>
    </citation>
    <scope>NUCLEOTIDE SEQUENCE</scope>
    <source>
        <strain evidence="10">London</strain>
    </source>
</reference>
<dbReference type="EMBL" id="CAEY01000418">
    <property type="status" value="NOT_ANNOTATED_CDS"/>
    <property type="molecule type" value="Genomic_DNA"/>
</dbReference>
<dbReference type="AlphaFoldDB" id="T1KRT0"/>
<accession>T1KRT0</accession>
<dbReference type="GO" id="GO:0008053">
    <property type="term" value="P:mitochondrial fusion"/>
    <property type="evidence" value="ECO:0007669"/>
    <property type="project" value="InterPro"/>
</dbReference>
<feature type="transmembrane region" description="Helical" evidence="8">
    <location>
        <begin position="288"/>
        <end position="308"/>
    </location>
</feature>
<dbReference type="InterPro" id="IPR019392">
    <property type="entry name" value="Miga"/>
</dbReference>
<gene>
    <name evidence="9" type="primary">107366814</name>
</gene>
<keyword evidence="4" id="KW-1000">Mitochondrion outer membrane</keyword>
<dbReference type="STRING" id="32264.T1KRT0"/>
<keyword evidence="6" id="KW-0496">Mitochondrion</keyword>
<keyword evidence="5 8" id="KW-1133">Transmembrane helix</keyword>
<dbReference type="HOGENOM" id="CLU_755081_0_0_1"/>
<evidence type="ECO:0000313" key="10">
    <source>
        <dbReference type="Proteomes" id="UP000015104"/>
    </source>
</evidence>
<evidence type="ECO:0000256" key="7">
    <source>
        <dbReference type="ARBA" id="ARBA00023136"/>
    </source>
</evidence>
<name>T1KRT0_TETUR</name>
<dbReference type="PANTHER" id="PTHR21508">
    <property type="entry name" value="MITOGUARDIN"/>
    <property type="match status" value="1"/>
</dbReference>
<keyword evidence="7 8" id="KW-0472">Membrane</keyword>
<evidence type="ECO:0000256" key="4">
    <source>
        <dbReference type="ARBA" id="ARBA00022787"/>
    </source>
</evidence>
<keyword evidence="10" id="KW-1185">Reference proteome</keyword>
<dbReference type="PANTHER" id="PTHR21508:SF5">
    <property type="entry name" value="MITOGUARDIN"/>
    <property type="match status" value="1"/>
</dbReference>
<protein>
    <recommendedName>
        <fullName evidence="11">Mitoguardin</fullName>
    </recommendedName>
</protein>
<comment type="subcellular location">
    <subcellularLocation>
        <location evidence="1">Mitochondrion outer membrane</location>
    </subcellularLocation>
</comment>
<keyword evidence="3 8" id="KW-0812">Transmembrane</keyword>
<comment type="similarity">
    <text evidence="2">Belongs to the mitoguardin family.</text>
</comment>
<evidence type="ECO:0008006" key="11">
    <source>
        <dbReference type="Google" id="ProtNLM"/>
    </source>
</evidence>
<evidence type="ECO:0000256" key="2">
    <source>
        <dbReference type="ARBA" id="ARBA00008969"/>
    </source>
</evidence>